<feature type="compositionally biased region" description="Basic and acidic residues" evidence="1">
    <location>
        <begin position="813"/>
        <end position="822"/>
    </location>
</feature>
<protein>
    <recommendedName>
        <fullName evidence="6">Galactose oxidase</fullName>
    </recommendedName>
</protein>
<dbReference type="PANTHER" id="PTHR23244:SF471">
    <property type="entry name" value="GUANINE NUCLEOTIDE-BINDING PROTEIN SUBUNIT BETA 1-RELATED"/>
    <property type="match status" value="1"/>
</dbReference>
<dbReference type="Proteomes" id="UP000320762">
    <property type="component" value="Unassembled WGS sequence"/>
</dbReference>
<keyword evidence="3" id="KW-0732">Signal</keyword>
<feature type="transmembrane region" description="Helical" evidence="2">
    <location>
        <begin position="529"/>
        <end position="548"/>
    </location>
</feature>
<evidence type="ECO:0000313" key="5">
    <source>
        <dbReference type="Proteomes" id="UP000320762"/>
    </source>
</evidence>
<dbReference type="Gene3D" id="2.120.10.80">
    <property type="entry name" value="Kelch-type beta propeller"/>
    <property type="match status" value="2"/>
</dbReference>
<feature type="compositionally biased region" description="Low complexity" evidence="1">
    <location>
        <begin position="757"/>
        <end position="770"/>
    </location>
</feature>
<feature type="region of interest" description="Disordered" evidence="1">
    <location>
        <begin position="903"/>
        <end position="922"/>
    </location>
</feature>
<keyword evidence="2" id="KW-0812">Transmembrane</keyword>
<dbReference type="STRING" id="97359.A0A550CHU3"/>
<dbReference type="PANTHER" id="PTHR23244">
    <property type="entry name" value="KELCH REPEAT DOMAIN"/>
    <property type="match status" value="1"/>
</dbReference>
<feature type="region of interest" description="Disordered" evidence="1">
    <location>
        <begin position="340"/>
        <end position="449"/>
    </location>
</feature>
<accession>A0A550CHU3</accession>
<feature type="compositionally biased region" description="Basic and acidic residues" evidence="1">
    <location>
        <begin position="1054"/>
        <end position="1064"/>
    </location>
</feature>
<dbReference type="SUPFAM" id="SSF117281">
    <property type="entry name" value="Kelch motif"/>
    <property type="match status" value="1"/>
</dbReference>
<feature type="compositionally biased region" description="Polar residues" evidence="1">
    <location>
        <begin position="498"/>
        <end position="507"/>
    </location>
</feature>
<dbReference type="InterPro" id="IPR015915">
    <property type="entry name" value="Kelch-typ_b-propeller"/>
</dbReference>
<keyword evidence="5" id="KW-1185">Reference proteome</keyword>
<evidence type="ECO:0000256" key="2">
    <source>
        <dbReference type="SAM" id="Phobius"/>
    </source>
</evidence>
<proteinExistence type="predicted"/>
<evidence type="ECO:0000256" key="1">
    <source>
        <dbReference type="SAM" id="MobiDB-lite"/>
    </source>
</evidence>
<keyword evidence="2" id="KW-1133">Transmembrane helix</keyword>
<evidence type="ECO:0000256" key="3">
    <source>
        <dbReference type="SAM" id="SignalP"/>
    </source>
</evidence>
<feature type="signal peptide" evidence="3">
    <location>
        <begin position="1"/>
        <end position="20"/>
    </location>
</feature>
<gene>
    <name evidence="4" type="ORF">BD626DRAFT_568058</name>
</gene>
<feature type="compositionally biased region" description="Low complexity" evidence="1">
    <location>
        <begin position="848"/>
        <end position="866"/>
    </location>
</feature>
<feature type="region of interest" description="Disordered" evidence="1">
    <location>
        <begin position="644"/>
        <end position="676"/>
    </location>
</feature>
<feature type="transmembrane region" description="Helical" evidence="2">
    <location>
        <begin position="456"/>
        <end position="479"/>
    </location>
</feature>
<feature type="region of interest" description="Disordered" evidence="1">
    <location>
        <begin position="813"/>
        <end position="884"/>
    </location>
</feature>
<feature type="compositionally biased region" description="Polar residues" evidence="1">
    <location>
        <begin position="727"/>
        <end position="747"/>
    </location>
</feature>
<dbReference type="OrthoDB" id="432528at2759"/>
<dbReference type="AlphaFoldDB" id="A0A550CHU3"/>
<evidence type="ECO:0008006" key="6">
    <source>
        <dbReference type="Google" id="ProtNLM"/>
    </source>
</evidence>
<reference evidence="4 5" key="1">
    <citation type="journal article" date="2019" name="New Phytol.">
        <title>Comparative genomics reveals unique wood-decay strategies and fruiting body development in the Schizophyllaceae.</title>
        <authorList>
            <person name="Almasi E."/>
            <person name="Sahu N."/>
            <person name="Krizsan K."/>
            <person name="Balint B."/>
            <person name="Kovacs G.M."/>
            <person name="Kiss B."/>
            <person name="Cseklye J."/>
            <person name="Drula E."/>
            <person name="Henrissat B."/>
            <person name="Nagy I."/>
            <person name="Chovatia M."/>
            <person name="Adam C."/>
            <person name="LaButti K."/>
            <person name="Lipzen A."/>
            <person name="Riley R."/>
            <person name="Grigoriev I.V."/>
            <person name="Nagy L.G."/>
        </authorList>
    </citation>
    <scope>NUCLEOTIDE SEQUENCE [LARGE SCALE GENOMIC DNA]</scope>
    <source>
        <strain evidence="4 5">NL-1724</strain>
    </source>
</reference>
<comment type="caution">
    <text evidence="4">The sequence shown here is derived from an EMBL/GenBank/DDBJ whole genome shotgun (WGS) entry which is preliminary data.</text>
</comment>
<feature type="compositionally biased region" description="Basic and acidic residues" evidence="1">
    <location>
        <begin position="1007"/>
        <end position="1017"/>
    </location>
</feature>
<dbReference type="Pfam" id="PF24681">
    <property type="entry name" value="Kelch_KLHDC2_KLHL20_DRC7"/>
    <property type="match status" value="1"/>
</dbReference>
<feature type="compositionally biased region" description="Low complexity" evidence="1">
    <location>
        <begin position="356"/>
        <end position="366"/>
    </location>
</feature>
<feature type="chain" id="PRO_5022238463" description="Galactose oxidase" evidence="3">
    <location>
        <begin position="21"/>
        <end position="1064"/>
    </location>
</feature>
<keyword evidence="2" id="KW-0472">Membrane</keyword>
<name>A0A550CHU3_9AGAR</name>
<evidence type="ECO:0000313" key="4">
    <source>
        <dbReference type="EMBL" id="TRM64286.1"/>
    </source>
</evidence>
<dbReference type="EMBL" id="VDMD01000007">
    <property type="protein sequence ID" value="TRM64286.1"/>
    <property type="molecule type" value="Genomic_DNA"/>
</dbReference>
<organism evidence="4 5">
    <name type="scientific">Schizophyllum amplum</name>
    <dbReference type="NCBI Taxonomy" id="97359"/>
    <lineage>
        <taxon>Eukaryota</taxon>
        <taxon>Fungi</taxon>
        <taxon>Dikarya</taxon>
        <taxon>Basidiomycota</taxon>
        <taxon>Agaricomycotina</taxon>
        <taxon>Agaricomycetes</taxon>
        <taxon>Agaricomycetidae</taxon>
        <taxon>Agaricales</taxon>
        <taxon>Schizophyllaceae</taxon>
        <taxon>Schizophyllum</taxon>
    </lineage>
</organism>
<sequence length="1064" mass="113141">MRCPTCAATLALLWIPRALAYTPAPRWGQAVMLINDALYVHGGKSDEYNQYSYSSAPTDSDLLYLDLSSSFNVDDPPWQLLSSDGPQVAWHTLSALNFSMGLTFGGQPGWTSEPWLVTRRDSAWLLDVYNRTQPSWIEEAEGWADEPMRRMRHTAVTSKAGKVYIIGGERADGSGNTFDDNYVFDPSGPSFSALPTEHAPSHIYGHGSVILPNQHILVFGGYSSSSSSLVSFGTIWILDVSQDPPVWSTSSVSGSTFPDGRIAFAYVLLDGPRILIHGGSDQSGQTTLSDGWILDVSQDSWTWTQVNSLTQLGPRRDHFAASVGSGVIFGFGYGNSGPVDESPVQIYDPDSGNMGSTYSPPSSSYTETASQTIPAPTQTGSNGGSDGGATGTGGGTGTNTGVHPTSTVGNGDGQGGSDNGNGTGGGGGSGSGDGSGDGDDDDGDLPGGGDKKRTTAIAVGTILGFLLCAAIIIVVVWVWRHRRQSAQFSRIDDDEDMASQSPATQRSIPIAGGYDEKTRGSPRQRGGRAGGVLSSLGLAGIVGVVQRVNSPRRERRDMLADEDTRDFNEWYRNAYGTGESSWSLRTLFGNRMRREASGISSISSFTAHGEKYDPFSDGASLLHDEETGYMGAAAPGVASAVAAAGLRPPHSRHTTDSRPPHSRHTTGSRESIYVDPFGDPMATYEDVATDEHIVDDATKSIPPRLLPPPGALYTNLPMVFHAHTLSPLSETTSRNTMSLEQSSSSHEQGVAPYDTASSRLSSSSYSHLGSPRATSIINANPPAQPLRRSETWWARFARTPLLDRRGSVTSRRGTLDLEEFRDPNPPPRLVAIEESQHSGSPPEESPNSRRAASKGSKGSKRSATGARRVYGVHGRSASSLHTQRTVDSAAIEQMGLMDVAQRVRTGSHRTRDSSASYSTMGGASLAEDGRWLAEGGEHDAEVISSPTMIMSPTMVTSPVAMAAAVRSPSPISLPPSVMTNSGSGSGDSTSLPPPPVQSKPSAGVLSRVRDYERRLSHGAEPPPPTNTRAREERTKPPAVDYGLVPRQPLFVANPDREKKGSADS</sequence>
<feature type="compositionally biased region" description="Gly residues" evidence="1">
    <location>
        <begin position="381"/>
        <end position="398"/>
    </location>
</feature>
<feature type="compositionally biased region" description="Polar residues" evidence="1">
    <location>
        <begin position="367"/>
        <end position="376"/>
    </location>
</feature>
<feature type="compositionally biased region" description="Gly residues" evidence="1">
    <location>
        <begin position="410"/>
        <end position="435"/>
    </location>
</feature>
<feature type="region of interest" description="Disordered" evidence="1">
    <location>
        <begin position="973"/>
        <end position="1064"/>
    </location>
</feature>
<feature type="region of interest" description="Disordered" evidence="1">
    <location>
        <begin position="492"/>
        <end position="529"/>
    </location>
</feature>
<feature type="region of interest" description="Disordered" evidence="1">
    <location>
        <begin position="727"/>
        <end position="784"/>
    </location>
</feature>